<feature type="transmembrane region" description="Helical" evidence="7">
    <location>
        <begin position="132"/>
        <end position="155"/>
    </location>
</feature>
<feature type="transmembrane region" description="Helical" evidence="7">
    <location>
        <begin position="167"/>
        <end position="187"/>
    </location>
</feature>
<dbReference type="Gene3D" id="1.10.3720.10">
    <property type="entry name" value="MetI-like"/>
    <property type="match status" value="1"/>
</dbReference>
<dbReference type="SUPFAM" id="SSF161098">
    <property type="entry name" value="MetI-like"/>
    <property type="match status" value="1"/>
</dbReference>
<keyword evidence="2 7" id="KW-0813">Transport</keyword>
<dbReference type="PANTHER" id="PTHR43163:SF6">
    <property type="entry name" value="DIPEPTIDE TRANSPORT SYSTEM PERMEASE PROTEIN DPPB-RELATED"/>
    <property type="match status" value="1"/>
</dbReference>
<feature type="transmembrane region" description="Helical" evidence="7">
    <location>
        <begin position="271"/>
        <end position="297"/>
    </location>
</feature>
<keyword evidence="3" id="KW-1003">Cell membrane</keyword>
<evidence type="ECO:0000259" key="8">
    <source>
        <dbReference type="PROSITE" id="PS50928"/>
    </source>
</evidence>
<evidence type="ECO:0000313" key="10">
    <source>
        <dbReference type="Proteomes" id="UP000294886"/>
    </source>
</evidence>
<organism evidence="9 10">
    <name type="scientific">Caldanaerobacter subterraneus</name>
    <dbReference type="NCBI Taxonomy" id="911092"/>
    <lineage>
        <taxon>Bacteria</taxon>
        <taxon>Bacillati</taxon>
        <taxon>Bacillota</taxon>
        <taxon>Clostridia</taxon>
        <taxon>Thermoanaerobacterales</taxon>
        <taxon>Thermoanaerobacteraceae</taxon>
        <taxon>Caldanaerobacter</taxon>
    </lineage>
</organism>
<keyword evidence="6 7" id="KW-0472">Membrane</keyword>
<reference evidence="9 10" key="1">
    <citation type="submission" date="2019-03" db="EMBL/GenBank/DDBJ databases">
        <title>Genomic Encyclopedia of Type Strains, Phase IV (KMG-IV): sequencing the most valuable type-strain genomes for metagenomic binning, comparative biology and taxonomic classification.</title>
        <authorList>
            <person name="Goeker M."/>
        </authorList>
    </citation>
    <scope>NUCLEOTIDE SEQUENCE [LARGE SCALE GENOMIC DNA]</scope>
    <source>
        <strain evidence="9 10">DSM 13054</strain>
    </source>
</reference>
<dbReference type="InterPro" id="IPR000515">
    <property type="entry name" value="MetI-like"/>
</dbReference>
<gene>
    <name evidence="9" type="ORF">EV203_106110</name>
</gene>
<evidence type="ECO:0000256" key="1">
    <source>
        <dbReference type="ARBA" id="ARBA00004651"/>
    </source>
</evidence>
<evidence type="ECO:0000256" key="2">
    <source>
        <dbReference type="ARBA" id="ARBA00022448"/>
    </source>
</evidence>
<proteinExistence type="inferred from homology"/>
<comment type="similarity">
    <text evidence="7">Belongs to the binding-protein-dependent transport system permease family.</text>
</comment>
<dbReference type="GO" id="GO:0055085">
    <property type="term" value="P:transmembrane transport"/>
    <property type="evidence" value="ECO:0007669"/>
    <property type="project" value="InterPro"/>
</dbReference>
<dbReference type="InterPro" id="IPR045621">
    <property type="entry name" value="BPD_transp_1_N"/>
</dbReference>
<dbReference type="Pfam" id="PF00528">
    <property type="entry name" value="BPD_transp_1"/>
    <property type="match status" value="1"/>
</dbReference>
<evidence type="ECO:0000256" key="3">
    <source>
        <dbReference type="ARBA" id="ARBA00022475"/>
    </source>
</evidence>
<evidence type="ECO:0000313" key="9">
    <source>
        <dbReference type="EMBL" id="TCO67696.1"/>
    </source>
</evidence>
<keyword evidence="4 7" id="KW-0812">Transmembrane</keyword>
<keyword evidence="5 7" id="KW-1133">Transmembrane helix</keyword>
<accession>A0A4R2KBW8</accession>
<dbReference type="EMBL" id="SLWU01000006">
    <property type="protein sequence ID" value="TCO67696.1"/>
    <property type="molecule type" value="Genomic_DNA"/>
</dbReference>
<dbReference type="PROSITE" id="PS50928">
    <property type="entry name" value="ABC_TM1"/>
    <property type="match status" value="1"/>
</dbReference>
<dbReference type="AlphaFoldDB" id="A0A4R2KBW8"/>
<protein>
    <submittedName>
        <fullName evidence="9">Oligopeptide transport system permease protein</fullName>
    </submittedName>
</protein>
<dbReference type="RefSeq" id="WP_132039280.1">
    <property type="nucleotide sequence ID" value="NZ_SLWU01000006.1"/>
</dbReference>
<dbReference type="GO" id="GO:0005886">
    <property type="term" value="C:plasma membrane"/>
    <property type="evidence" value="ECO:0007669"/>
    <property type="project" value="UniProtKB-SubCell"/>
</dbReference>
<dbReference type="InterPro" id="IPR035906">
    <property type="entry name" value="MetI-like_sf"/>
</dbReference>
<feature type="transmembrane region" description="Helical" evidence="7">
    <location>
        <begin position="99"/>
        <end position="120"/>
    </location>
</feature>
<dbReference type="Pfam" id="PF19300">
    <property type="entry name" value="BPD_transp_1_N"/>
    <property type="match status" value="1"/>
</dbReference>
<dbReference type="PANTHER" id="PTHR43163">
    <property type="entry name" value="DIPEPTIDE TRANSPORT SYSTEM PERMEASE PROTEIN DPPB-RELATED"/>
    <property type="match status" value="1"/>
</dbReference>
<evidence type="ECO:0000256" key="4">
    <source>
        <dbReference type="ARBA" id="ARBA00022692"/>
    </source>
</evidence>
<name>A0A4R2KBW8_9THEO</name>
<comment type="subcellular location">
    <subcellularLocation>
        <location evidence="1 7">Cell membrane</location>
        <topology evidence="1 7">Multi-pass membrane protein</topology>
    </subcellularLocation>
</comment>
<dbReference type="Proteomes" id="UP000294886">
    <property type="component" value="Unassembled WGS sequence"/>
</dbReference>
<feature type="domain" description="ABC transmembrane type-1" evidence="8">
    <location>
        <begin position="93"/>
        <end position="294"/>
    </location>
</feature>
<evidence type="ECO:0000256" key="7">
    <source>
        <dbReference type="RuleBase" id="RU363032"/>
    </source>
</evidence>
<comment type="caution">
    <text evidence="9">The sequence shown here is derived from an EMBL/GenBank/DDBJ whole genome shotgun (WGS) entry which is preliminary data.</text>
</comment>
<feature type="transmembrane region" description="Helical" evidence="7">
    <location>
        <begin position="9"/>
        <end position="30"/>
    </location>
</feature>
<sequence length="306" mass="34167">MARYILNRLVISLITAWVLVTIVFFLVRLLPGDPFLSEKVTPEIKQNMIKYYGFDKPLHIQYIRYISNLLKGDLGYSLRYKNRTVNEVIKQAFPYSADLGIRAVIFATIVGITLGIIAALNRNKPLDYLSMFIAIVGISVPGFVIGPLLQYIFAIKLKLLPVAQWKGFAYTIMPTFALSLGSIALIARLMRASMLDVVNQDYIKTAKSKGLSPTQIVWKHQIRNAILPVITVLGPVTATLLTGTFVIEQIFAIPGLGKFYILGIQNLDYSMVLGMTVFYGLFLIAANFIVDIIYGIIDPRIRIGGK</sequence>
<feature type="transmembrane region" description="Helical" evidence="7">
    <location>
        <begin position="225"/>
        <end position="251"/>
    </location>
</feature>
<evidence type="ECO:0000256" key="5">
    <source>
        <dbReference type="ARBA" id="ARBA00022989"/>
    </source>
</evidence>
<dbReference type="CDD" id="cd06261">
    <property type="entry name" value="TM_PBP2"/>
    <property type="match status" value="1"/>
</dbReference>
<evidence type="ECO:0000256" key="6">
    <source>
        <dbReference type="ARBA" id="ARBA00023136"/>
    </source>
</evidence>